<gene>
    <name evidence="2" type="ORF">KQI88_05065</name>
</gene>
<evidence type="ECO:0000313" key="3">
    <source>
        <dbReference type="Proteomes" id="UP000779508"/>
    </source>
</evidence>
<proteinExistence type="predicted"/>
<keyword evidence="1" id="KW-1133">Transmembrane helix</keyword>
<protein>
    <recommendedName>
        <fullName evidence="4">Transmembrane protein</fullName>
    </recommendedName>
</protein>
<evidence type="ECO:0000313" key="2">
    <source>
        <dbReference type="EMBL" id="MBU5675779.1"/>
    </source>
</evidence>
<dbReference type="RefSeq" id="WP_216415280.1">
    <property type="nucleotide sequence ID" value="NZ_JAHLQK010000002.1"/>
</dbReference>
<organism evidence="2 3">
    <name type="scientific">Alkaliphilus flagellatus</name>
    <dbReference type="NCBI Taxonomy" id="2841507"/>
    <lineage>
        <taxon>Bacteria</taxon>
        <taxon>Bacillati</taxon>
        <taxon>Bacillota</taxon>
        <taxon>Clostridia</taxon>
        <taxon>Peptostreptococcales</taxon>
        <taxon>Natronincolaceae</taxon>
        <taxon>Alkaliphilus</taxon>
    </lineage>
</organism>
<sequence>MRYEVKLDGFEDKKIEVEVKSIRGPRLLINGKAIPKDRKNKMILCRDDGVEVIATWKSNFLSVDAVPKLVVDDKEIQVAEPLKWYVKVWCSLPLLLLLWGGALGAMCGFIAISINSKIFRSSMNQFLKFLTTIIISLLAAVVYFIIGSLAYLALEPNI</sequence>
<name>A0ABS6G0C3_9FIRM</name>
<dbReference type="EMBL" id="JAHLQK010000002">
    <property type="protein sequence ID" value="MBU5675779.1"/>
    <property type="molecule type" value="Genomic_DNA"/>
</dbReference>
<dbReference type="Proteomes" id="UP000779508">
    <property type="component" value="Unassembled WGS sequence"/>
</dbReference>
<comment type="caution">
    <text evidence="2">The sequence shown here is derived from an EMBL/GenBank/DDBJ whole genome shotgun (WGS) entry which is preliminary data.</text>
</comment>
<feature type="transmembrane region" description="Helical" evidence="1">
    <location>
        <begin position="92"/>
        <end position="114"/>
    </location>
</feature>
<feature type="transmembrane region" description="Helical" evidence="1">
    <location>
        <begin position="126"/>
        <end position="154"/>
    </location>
</feature>
<evidence type="ECO:0000256" key="1">
    <source>
        <dbReference type="SAM" id="Phobius"/>
    </source>
</evidence>
<keyword evidence="1" id="KW-0812">Transmembrane</keyword>
<keyword evidence="3" id="KW-1185">Reference proteome</keyword>
<keyword evidence="1" id="KW-0472">Membrane</keyword>
<reference evidence="2 3" key="1">
    <citation type="submission" date="2021-06" db="EMBL/GenBank/DDBJ databases">
        <authorList>
            <person name="Sun Q."/>
            <person name="Li D."/>
        </authorList>
    </citation>
    <scope>NUCLEOTIDE SEQUENCE [LARGE SCALE GENOMIC DNA]</scope>
    <source>
        <strain evidence="2 3">MSJ-5</strain>
    </source>
</reference>
<evidence type="ECO:0008006" key="4">
    <source>
        <dbReference type="Google" id="ProtNLM"/>
    </source>
</evidence>
<accession>A0ABS6G0C3</accession>